<dbReference type="EMBL" id="JANCLT010000001">
    <property type="protein sequence ID" value="MCP8967092.1"/>
    <property type="molecule type" value="Genomic_DNA"/>
</dbReference>
<protein>
    <submittedName>
        <fullName evidence="1">Uncharacterized protein</fullName>
    </submittedName>
</protein>
<evidence type="ECO:0000313" key="2">
    <source>
        <dbReference type="Proteomes" id="UP001156102"/>
    </source>
</evidence>
<accession>A0AA42BMX9</accession>
<dbReference type="RefSeq" id="WP_254756415.1">
    <property type="nucleotide sequence ID" value="NZ_JANCLT010000001.1"/>
</dbReference>
<reference evidence="1" key="1">
    <citation type="submission" date="2022-07" db="EMBL/GenBank/DDBJ databases">
        <authorList>
            <person name="Li W.-J."/>
            <person name="Deng Q.-Q."/>
        </authorList>
    </citation>
    <scope>NUCLEOTIDE SEQUENCE</scope>
    <source>
        <strain evidence="1">SYSU M60031</strain>
    </source>
</reference>
<proteinExistence type="predicted"/>
<dbReference type="Proteomes" id="UP001156102">
    <property type="component" value="Unassembled WGS sequence"/>
</dbReference>
<organism evidence="1 2">
    <name type="scientific">Ectobacillus ponti</name>
    <dbReference type="NCBI Taxonomy" id="2961894"/>
    <lineage>
        <taxon>Bacteria</taxon>
        <taxon>Bacillati</taxon>
        <taxon>Bacillota</taxon>
        <taxon>Bacilli</taxon>
        <taxon>Bacillales</taxon>
        <taxon>Bacillaceae</taxon>
        <taxon>Ectobacillus</taxon>
    </lineage>
</organism>
<comment type="caution">
    <text evidence="1">The sequence shown here is derived from an EMBL/GenBank/DDBJ whole genome shotgun (WGS) entry which is preliminary data.</text>
</comment>
<evidence type="ECO:0000313" key="1">
    <source>
        <dbReference type="EMBL" id="MCP8967092.1"/>
    </source>
</evidence>
<name>A0AA42BMX9_9BACI</name>
<sequence length="75" mass="8799">MSKFFFNYRPATLEDEKLLQYAEAIYGQGGQSVLENLMAKAAIRLRDRYPYKSDEQISYLVNKGLHEMLSKYVEQ</sequence>
<dbReference type="AlphaFoldDB" id="A0AA42BMX9"/>
<keyword evidence="2" id="KW-1185">Reference proteome</keyword>
<gene>
    <name evidence="1" type="ORF">NK662_00890</name>
</gene>